<name>A0AB73SYL7_9FIRM</name>
<evidence type="ECO:0000259" key="7">
    <source>
        <dbReference type="PROSITE" id="PS51379"/>
    </source>
</evidence>
<feature type="domain" description="4Fe-4S ferredoxin-type" evidence="7">
    <location>
        <begin position="2"/>
        <end position="30"/>
    </location>
</feature>
<evidence type="ECO:0000256" key="5">
    <source>
        <dbReference type="ARBA" id="ARBA00023004"/>
    </source>
</evidence>
<keyword evidence="6" id="KW-0411">Iron-sulfur</keyword>
<organism evidence="8 9">
    <name type="scientific">Murimonas intestini</name>
    <dbReference type="NCBI Taxonomy" id="1337051"/>
    <lineage>
        <taxon>Bacteria</taxon>
        <taxon>Bacillati</taxon>
        <taxon>Bacillota</taxon>
        <taxon>Clostridia</taxon>
        <taxon>Lachnospirales</taxon>
        <taxon>Lachnospiraceae</taxon>
        <taxon>Murimonas</taxon>
    </lineage>
</organism>
<evidence type="ECO:0000256" key="2">
    <source>
        <dbReference type="ARBA" id="ARBA00022485"/>
    </source>
</evidence>
<evidence type="ECO:0000256" key="3">
    <source>
        <dbReference type="ARBA" id="ARBA00022723"/>
    </source>
</evidence>
<dbReference type="Pfam" id="PF13247">
    <property type="entry name" value="Fer4_11"/>
    <property type="match status" value="1"/>
</dbReference>
<comment type="subcellular location">
    <subcellularLocation>
        <location evidence="1">Cell envelope</location>
    </subcellularLocation>
</comment>
<protein>
    <submittedName>
        <fullName evidence="8">Carbon-monoxide dehydrogenase iron sulfur subunit</fullName>
    </submittedName>
</protein>
<dbReference type="EMBL" id="QGGY01000017">
    <property type="protein sequence ID" value="PWJ72535.1"/>
    <property type="molecule type" value="Genomic_DNA"/>
</dbReference>
<feature type="domain" description="4Fe-4S ferredoxin-type" evidence="7">
    <location>
        <begin position="86"/>
        <end position="115"/>
    </location>
</feature>
<dbReference type="InterPro" id="IPR017900">
    <property type="entry name" value="4Fe4S_Fe_S_CS"/>
</dbReference>
<comment type="caution">
    <text evidence="8">The sequence shown here is derived from an EMBL/GenBank/DDBJ whole genome shotgun (WGS) entry which is preliminary data.</text>
</comment>
<evidence type="ECO:0000313" key="9">
    <source>
        <dbReference type="Proteomes" id="UP000245412"/>
    </source>
</evidence>
<keyword evidence="2" id="KW-0004">4Fe-4S</keyword>
<dbReference type="AlphaFoldDB" id="A0AB73SYL7"/>
<evidence type="ECO:0000256" key="1">
    <source>
        <dbReference type="ARBA" id="ARBA00004196"/>
    </source>
</evidence>
<dbReference type="Proteomes" id="UP000245412">
    <property type="component" value="Unassembled WGS sequence"/>
</dbReference>
<evidence type="ECO:0000313" key="8">
    <source>
        <dbReference type="EMBL" id="PWJ72535.1"/>
    </source>
</evidence>
<dbReference type="InterPro" id="IPR051555">
    <property type="entry name" value="FDH_Electron_Transfer_Unit"/>
</dbReference>
<dbReference type="InterPro" id="IPR017896">
    <property type="entry name" value="4Fe4S_Fe-S-bd"/>
</dbReference>
<dbReference type="PANTHER" id="PTHR43545:SF6">
    <property type="entry name" value="FORMATE DEHYDROGENASE, NITRATE-INDUCIBLE, IRON-SULFUR SUBUNIT"/>
    <property type="match status" value="1"/>
</dbReference>
<proteinExistence type="predicted"/>
<accession>A0AB73SYL7</accession>
<dbReference type="SUPFAM" id="SSF54862">
    <property type="entry name" value="4Fe-4S ferredoxins"/>
    <property type="match status" value="1"/>
</dbReference>
<dbReference type="PANTHER" id="PTHR43545">
    <property type="entry name" value="FORMATE DEHYDROGENASE, NITRATE-INDUCIBLE, IRON-SULFUR SUBUNIT"/>
    <property type="match status" value="1"/>
</dbReference>
<sequence length="148" mass="16268">MKRIMIDASKCDGCKNCALACMDSHRRDGKEGVETLDFNSPMTVARNEIVCGVNGGYLPMFCRHCTEPACANSCMSGALQKDEETGHVKYDEAKCGSCFMCVMNCPYGIPKISEDRTKIIKCDFCNDRPEGPACVLACPKQAIYVEEV</sequence>
<dbReference type="Gene3D" id="3.30.70.20">
    <property type="match status" value="2"/>
</dbReference>
<keyword evidence="3" id="KW-0479">Metal-binding</keyword>
<evidence type="ECO:0000256" key="4">
    <source>
        <dbReference type="ARBA" id="ARBA00022737"/>
    </source>
</evidence>
<evidence type="ECO:0000256" key="6">
    <source>
        <dbReference type="ARBA" id="ARBA00023014"/>
    </source>
</evidence>
<dbReference type="GO" id="GO:0030313">
    <property type="term" value="C:cell envelope"/>
    <property type="evidence" value="ECO:0007669"/>
    <property type="project" value="UniProtKB-SubCell"/>
</dbReference>
<keyword evidence="5" id="KW-0408">Iron</keyword>
<gene>
    <name evidence="8" type="ORF">C7383_1175</name>
</gene>
<reference evidence="8 9" key="1">
    <citation type="submission" date="2018-05" db="EMBL/GenBank/DDBJ databases">
        <authorList>
            <person name="Goeker M."/>
            <person name="Huntemann M."/>
            <person name="Clum A."/>
            <person name="Pillay M."/>
            <person name="Palaniappan K."/>
            <person name="Varghese N."/>
            <person name="Mikhailova N."/>
            <person name="Stamatis D."/>
            <person name="Reddy T."/>
            <person name="Daum C."/>
            <person name="Shapiro N."/>
            <person name="Ivanova N."/>
            <person name="Kyrpides N."/>
            <person name="Woyke T."/>
        </authorList>
    </citation>
    <scope>NUCLEOTIDE SEQUENCE [LARGE SCALE GENOMIC DNA]</scope>
    <source>
        <strain evidence="8 9">DSM 26524</strain>
    </source>
</reference>
<dbReference type="GO" id="GO:0051539">
    <property type="term" value="F:4 iron, 4 sulfur cluster binding"/>
    <property type="evidence" value="ECO:0007669"/>
    <property type="project" value="UniProtKB-KW"/>
</dbReference>
<dbReference type="PROSITE" id="PS51379">
    <property type="entry name" value="4FE4S_FER_2"/>
    <property type="match status" value="2"/>
</dbReference>
<dbReference type="PROSITE" id="PS00198">
    <property type="entry name" value="4FE4S_FER_1"/>
    <property type="match status" value="1"/>
</dbReference>
<keyword evidence="4" id="KW-0677">Repeat</keyword>
<keyword evidence="9" id="KW-1185">Reference proteome</keyword>
<dbReference type="GO" id="GO:0046872">
    <property type="term" value="F:metal ion binding"/>
    <property type="evidence" value="ECO:0007669"/>
    <property type="project" value="UniProtKB-KW"/>
</dbReference>
<dbReference type="RefSeq" id="WP_109748289.1">
    <property type="nucleotide sequence ID" value="NZ_CABJAT010000014.1"/>
</dbReference>